<feature type="region of interest" description="Disordered" evidence="6">
    <location>
        <begin position="1942"/>
        <end position="2015"/>
    </location>
</feature>
<dbReference type="EMBL" id="JXXN02000514">
    <property type="protein sequence ID" value="THD27146.1"/>
    <property type="molecule type" value="Genomic_DNA"/>
</dbReference>
<evidence type="ECO:0000256" key="2">
    <source>
        <dbReference type="ARBA" id="ARBA00022737"/>
    </source>
</evidence>
<dbReference type="GO" id="GO:0005634">
    <property type="term" value="C:nucleus"/>
    <property type="evidence" value="ECO:0007669"/>
    <property type="project" value="TreeGrafter"/>
</dbReference>
<feature type="domain" description="C2H2-type" evidence="7">
    <location>
        <begin position="1831"/>
        <end position="1859"/>
    </location>
</feature>
<keyword evidence="2" id="KW-0677">Repeat</keyword>
<reference evidence="8" key="1">
    <citation type="submission" date="2019-03" db="EMBL/GenBank/DDBJ databases">
        <title>Improved annotation for the trematode Fasciola hepatica.</title>
        <authorList>
            <person name="Choi Y.-J."/>
            <person name="Martin J."/>
            <person name="Mitreva M."/>
        </authorList>
    </citation>
    <scope>NUCLEOTIDE SEQUENCE [LARGE SCALE GENOMIC DNA]</scope>
</reference>
<organism evidence="8 9">
    <name type="scientific">Fasciola hepatica</name>
    <name type="common">Liver fluke</name>
    <dbReference type="NCBI Taxonomy" id="6192"/>
    <lineage>
        <taxon>Eukaryota</taxon>
        <taxon>Metazoa</taxon>
        <taxon>Spiralia</taxon>
        <taxon>Lophotrochozoa</taxon>
        <taxon>Platyhelminthes</taxon>
        <taxon>Trematoda</taxon>
        <taxon>Digenea</taxon>
        <taxon>Plagiorchiida</taxon>
        <taxon>Echinostomata</taxon>
        <taxon>Echinostomatoidea</taxon>
        <taxon>Fasciolidae</taxon>
        <taxon>Fasciola</taxon>
    </lineage>
</organism>
<dbReference type="GO" id="GO:0008270">
    <property type="term" value="F:zinc ion binding"/>
    <property type="evidence" value="ECO:0007669"/>
    <property type="project" value="UniProtKB-KW"/>
</dbReference>
<dbReference type="PANTHER" id="PTHR24403:SF67">
    <property type="entry name" value="FI01116P-RELATED"/>
    <property type="match status" value="1"/>
</dbReference>
<feature type="region of interest" description="Disordered" evidence="6">
    <location>
        <begin position="1482"/>
        <end position="1533"/>
    </location>
</feature>
<protein>
    <submittedName>
        <fullName evidence="8">Zinc finger C2H2</fullName>
    </submittedName>
</protein>
<feature type="compositionally biased region" description="Basic and acidic residues" evidence="6">
    <location>
        <begin position="895"/>
        <end position="904"/>
    </location>
</feature>
<dbReference type="PROSITE" id="PS50157">
    <property type="entry name" value="ZINC_FINGER_C2H2_2"/>
    <property type="match status" value="1"/>
</dbReference>
<accession>A0A4E0RHE7</accession>
<feature type="compositionally biased region" description="Acidic residues" evidence="6">
    <location>
        <begin position="870"/>
        <end position="894"/>
    </location>
</feature>
<keyword evidence="9" id="KW-1185">Reference proteome</keyword>
<dbReference type="GO" id="GO:0010468">
    <property type="term" value="P:regulation of gene expression"/>
    <property type="evidence" value="ECO:0007669"/>
    <property type="project" value="TreeGrafter"/>
</dbReference>
<keyword evidence="1" id="KW-0479">Metal-binding</keyword>
<feature type="compositionally biased region" description="Polar residues" evidence="6">
    <location>
        <begin position="432"/>
        <end position="445"/>
    </location>
</feature>
<evidence type="ECO:0000313" key="8">
    <source>
        <dbReference type="EMBL" id="THD27146.1"/>
    </source>
</evidence>
<dbReference type="InterPro" id="IPR050688">
    <property type="entry name" value="Zinc_finger/UBP_domain"/>
</dbReference>
<evidence type="ECO:0000256" key="1">
    <source>
        <dbReference type="ARBA" id="ARBA00022723"/>
    </source>
</evidence>
<feature type="region of interest" description="Disordered" evidence="6">
    <location>
        <begin position="422"/>
        <end position="445"/>
    </location>
</feature>
<feature type="compositionally biased region" description="Low complexity" evidence="6">
    <location>
        <begin position="1433"/>
        <end position="1443"/>
    </location>
</feature>
<feature type="region of interest" description="Disordered" evidence="6">
    <location>
        <begin position="1433"/>
        <end position="1454"/>
    </location>
</feature>
<dbReference type="PANTHER" id="PTHR24403">
    <property type="entry name" value="ZINC FINGER PROTEIN"/>
    <property type="match status" value="1"/>
</dbReference>
<feature type="compositionally biased region" description="Low complexity" evidence="6">
    <location>
        <begin position="1167"/>
        <end position="1179"/>
    </location>
</feature>
<name>A0A4E0RHE7_FASHE</name>
<feature type="compositionally biased region" description="Basic and acidic residues" evidence="6">
    <location>
        <begin position="1500"/>
        <end position="1515"/>
    </location>
</feature>
<feature type="region of interest" description="Disordered" evidence="6">
    <location>
        <begin position="2047"/>
        <end position="2082"/>
    </location>
</feature>
<evidence type="ECO:0000256" key="6">
    <source>
        <dbReference type="SAM" id="MobiDB-lite"/>
    </source>
</evidence>
<feature type="region of interest" description="Disordered" evidence="6">
    <location>
        <begin position="870"/>
        <end position="905"/>
    </location>
</feature>
<feature type="compositionally biased region" description="Basic and acidic residues" evidence="6">
    <location>
        <begin position="1944"/>
        <end position="1964"/>
    </location>
</feature>
<evidence type="ECO:0000256" key="5">
    <source>
        <dbReference type="PROSITE-ProRule" id="PRU00042"/>
    </source>
</evidence>
<feature type="compositionally biased region" description="Polar residues" evidence="6">
    <location>
        <begin position="1151"/>
        <end position="1161"/>
    </location>
</feature>
<dbReference type="Gene3D" id="3.30.160.60">
    <property type="entry name" value="Classic Zinc Finger"/>
    <property type="match status" value="1"/>
</dbReference>
<dbReference type="Proteomes" id="UP000230066">
    <property type="component" value="Unassembled WGS sequence"/>
</dbReference>
<evidence type="ECO:0000256" key="4">
    <source>
        <dbReference type="ARBA" id="ARBA00022833"/>
    </source>
</evidence>
<feature type="region of interest" description="Disordered" evidence="6">
    <location>
        <begin position="1141"/>
        <end position="1264"/>
    </location>
</feature>
<feature type="compositionally biased region" description="Low complexity" evidence="6">
    <location>
        <begin position="1222"/>
        <end position="1238"/>
    </location>
</feature>
<comment type="caution">
    <text evidence="8">The sequence shown here is derived from an EMBL/GenBank/DDBJ whole genome shotgun (WGS) entry which is preliminary data.</text>
</comment>
<dbReference type="InterPro" id="IPR013087">
    <property type="entry name" value="Znf_C2H2_type"/>
</dbReference>
<evidence type="ECO:0000256" key="3">
    <source>
        <dbReference type="ARBA" id="ARBA00022771"/>
    </source>
</evidence>
<gene>
    <name evidence="8" type="ORF">D915_001903</name>
</gene>
<proteinExistence type="predicted"/>
<keyword evidence="4" id="KW-0862">Zinc</keyword>
<dbReference type="PROSITE" id="PS00028">
    <property type="entry name" value="ZINC_FINGER_C2H2_1"/>
    <property type="match status" value="1"/>
</dbReference>
<feature type="region of interest" description="Disordered" evidence="6">
    <location>
        <begin position="584"/>
        <end position="603"/>
    </location>
</feature>
<dbReference type="SMART" id="SM00355">
    <property type="entry name" value="ZnF_C2H2"/>
    <property type="match status" value="12"/>
</dbReference>
<evidence type="ECO:0000313" key="9">
    <source>
        <dbReference type="Proteomes" id="UP000230066"/>
    </source>
</evidence>
<sequence length="2082" mass="227400">MSSTLLDKRRLKDRNRNFNPRWEEEFAFINFAGRPLCLICNVALTHFKSCNLKRHYETHHKSFAIEYPPWSERRRKRLLALKISRTHQDIPLTTFDEGARLATEAGFVISQACAQNSRILSEGESCKQLVLDVVSILDPLNGKLRQLIDDIPLVRSSWLKSDGLEISSDTIMESAATLDLPAASDDSEPNSPRLGQLVDTQARRSLSQHIQDIEHASGCFICSACYANTTETTNRTLFSCSDPVAFQLHLSTQHPRLTSLICIYCSLRVQSSQSVSHMTSHFFPTEMTNTADIFVCPAEPECPQHFTSTHSTSLHVHWNTHHTSTEGGEQHQQQFKCSHCKRCTFASLFDWAEHIQRYVCPLVHCGVPGCLVKSPSRSLLVDHVARKHTDSTEVTSTNISALIQETFEVLCSKSELLPNAYEQKPMDDSEPKPTQTAVTSNGNPGQSEPRFVFLLRCPHCALNTVRWQHFLLHAPTCPGAIKAGLTSYRCRIYWCSDCQAVSTEQNLVTEHVMHTHKSRAFVVREQIRIAMLDARSKPISCKTTSSATFSDGNNSSTCTAQSGLISSIPLLTSGFASRAVTSDHVSFTPTPQQPPSASSALSAAASETSLGESIMNLAALARPSRQHSLTLTNQTHLTAALPQALPAIPLAPSSITAISLMPPAQVSVSAGAPVSLFPSAVALKTLQELTSSASNSMNNLSASDAASAVAAMAAAALTGLAGFDVNASTITSVSSQTFPVTLTSIPSSLGLNSSKLMPAVATLVSPAQPTSVTSNGNCAGPVASVVPLVSFPGTTAITVTSSSISNSSNSASVAVEPITTPNSTQTTTTTVIANTSTTTTVKTAPMTICTPTASVEPHHDPIKLMAEYQLDDGGDNDEDGDDDDNNDDEDDDQDHPEFTGRIGDDMVSFPFDEDKFRADLSTRIRSPVLDRLVVKMRQFSSYLVRILGKENHRRIPVCPECGKVFPYGLGDFKRHLLTVHLEVPREYLKECLRFTYLPKSEEKFQEVQEQLAMRQMRPRMLEPGRRRVPLPYSIAILRRLTGQLPVATREFLEQKMQLYSRLSVIVDTRGGYRRYKCNHCTYSSPHALADVRKHILGSHCGISTKHFRHCLQASRLDPVEFTLFSDDKLARLAKEFLHRRQGLETGKGESRSPSPTGSYDQNGGGNELSSSVSSNSTPSIAETRSHDTYVSRFTTMVPGSKNPVTVRIRPPVPPDNPAVNESSVASSSSIGSPVAGQSTAIGRCSPTPQSPPESPESEDEFQATTSVDHLDLATLPSIPGLEGADRVVDLPLPFSEAVLRKLLDSAGATESQTRDILSKMQVYSTYTMTRICRGDRTLAFRCPCGRLFVTTRQPDSGIRAATLADSRRHVMGVHARISHDVITICCQASRITRDYDFELYSDEMLLRLAMERPIKLNSTALSSANNSASVASSTLGTTSASSSGPNNKGTSFHHTHRPLKELAPYPPILPNLVRKSVSADTGIESGTDTRDSVHTPNSVAHRDQNDDSNEDRDASDPESSGARKPQKGLEDPLSHLTKAQASTTEEVERVINLPYSSEALYSLVQGYCPASYFPVLEEKMDVYSSLKVFITRRRGRRYFCCSGCSSSSPHGMGDIRKHILGVHAKVPERYKAAAMHCSRLSREDNTLLPNHVLLHLAKMKWKGTVIKPLAEMDLSQFGTRRASAVGLARPSGQFASQVYQPSTQHRDTEKLTALSATASLATGSKFHAAGSSVNKSANRSQNSNSSPLLNDLSSSVFHMEDSVDDLNDLSASEEPYVIRISMNQCAPLSSDKDADLNGYLYVCSLCQYASGYVGATRAHVIRVHASSVAAYRCPHCEITYNTRKDAMTHHQASHAGLEFSIGHHLPTHRAAMLRVRIRDVDQEPAVVAASLKTLVREGKLGPNVHQHSDDLDSPEAVGLFEEEMEEEDGLSEDGMNSISALADKSVDEPRPRKIARHDLDDSIRSTRTTRSLSNGEIGRSHEADTSARNGESTLFGANPAPRITLSGSSRRKPSKLQLVQLKPAATPVNTEHDTDEDNILCTRAKSVVANPSKKRRLSRSQSSSPEPLSDKLMVDISSNTMT</sequence>
<evidence type="ECO:0000259" key="7">
    <source>
        <dbReference type="PROSITE" id="PS50157"/>
    </source>
</evidence>
<feature type="compositionally biased region" description="Basic and acidic residues" evidence="6">
    <location>
        <begin position="1141"/>
        <end position="1150"/>
    </location>
</feature>
<keyword evidence="3 5" id="KW-0863">Zinc-finger</keyword>